<dbReference type="PANTHER" id="PTHR11647">
    <property type="entry name" value="HYDRANTOINASE/DIHYDROPYRIMIDINASE FAMILY MEMBER"/>
    <property type="match status" value="1"/>
</dbReference>
<dbReference type="GO" id="GO:0005829">
    <property type="term" value="C:cytosol"/>
    <property type="evidence" value="ECO:0007669"/>
    <property type="project" value="TreeGrafter"/>
</dbReference>
<feature type="non-terminal residue" evidence="1">
    <location>
        <position position="70"/>
    </location>
</feature>
<dbReference type="EMBL" id="QZAB01000264">
    <property type="protein sequence ID" value="RQD86269.1"/>
    <property type="molecule type" value="Genomic_DNA"/>
</dbReference>
<dbReference type="Proteomes" id="UP000284763">
    <property type="component" value="Unassembled WGS sequence"/>
</dbReference>
<evidence type="ECO:0000313" key="2">
    <source>
        <dbReference type="Proteomes" id="UP000284763"/>
    </source>
</evidence>
<dbReference type="SUPFAM" id="SSF51338">
    <property type="entry name" value="Composite domain of metallo-dependent hydrolases"/>
    <property type="match status" value="1"/>
</dbReference>
<keyword evidence="1" id="KW-0378">Hydrolase</keyword>
<protein>
    <submittedName>
        <fullName evidence="1">N-ethylammeline chlorohydrolase</fullName>
    </submittedName>
</protein>
<dbReference type="PANTHER" id="PTHR11647:SF1">
    <property type="entry name" value="COLLAPSIN RESPONSE MEDIATOR PROTEIN"/>
    <property type="match status" value="1"/>
</dbReference>
<proteinExistence type="predicted"/>
<reference evidence="1 2" key="1">
    <citation type="submission" date="2018-08" db="EMBL/GenBank/DDBJ databases">
        <title>The metabolism and importance of syntrophic acetate oxidation coupled to methane or sulfide production in haloalkaline environments.</title>
        <authorList>
            <person name="Timmers P.H.A."/>
            <person name="Vavourakis C.D."/>
            <person name="Sorokin D.Y."/>
            <person name="Sinninghe Damste J.S."/>
            <person name="Muyzer G."/>
            <person name="Stams A.J.M."/>
            <person name="Plugge C.M."/>
        </authorList>
    </citation>
    <scope>NUCLEOTIDE SEQUENCE [LARGE SCALE GENOMIC DNA]</scope>
    <source>
        <strain evidence="1">MSAO_Arc3</strain>
    </source>
</reference>
<dbReference type="GO" id="GO:0016812">
    <property type="term" value="F:hydrolase activity, acting on carbon-nitrogen (but not peptide) bonds, in cyclic amides"/>
    <property type="evidence" value="ECO:0007669"/>
    <property type="project" value="TreeGrafter"/>
</dbReference>
<evidence type="ECO:0000313" key="1">
    <source>
        <dbReference type="EMBL" id="RQD86269.1"/>
    </source>
</evidence>
<comment type="caution">
    <text evidence="1">The sequence shown here is derived from an EMBL/GenBank/DDBJ whole genome shotgun (WGS) entry which is preliminary data.</text>
</comment>
<dbReference type="AlphaFoldDB" id="A0A3R7X757"/>
<dbReference type="InterPro" id="IPR011059">
    <property type="entry name" value="Metal-dep_hydrolase_composite"/>
</dbReference>
<dbReference type="InterPro" id="IPR050378">
    <property type="entry name" value="Metallo-dep_Hydrolases_sf"/>
</dbReference>
<accession>A0A3R7X757</accession>
<dbReference type="Gene3D" id="2.30.40.10">
    <property type="entry name" value="Urease, subunit C, domain 1"/>
    <property type="match status" value="1"/>
</dbReference>
<name>A0A3R7X757_9EURY</name>
<organism evidence="1 2">
    <name type="scientific">Methanosalsum natronophilum</name>
    <dbReference type="NCBI Taxonomy" id="768733"/>
    <lineage>
        <taxon>Archaea</taxon>
        <taxon>Methanobacteriati</taxon>
        <taxon>Methanobacteriota</taxon>
        <taxon>Stenosarchaea group</taxon>
        <taxon>Methanomicrobia</taxon>
        <taxon>Methanosarcinales</taxon>
        <taxon>Methanosarcinaceae</taxon>
        <taxon>Methanosalsum</taxon>
    </lineage>
</organism>
<sequence length="70" mass="7418">MADIVIKNGLVLTMNPLDNQKLIKSNVIIEDGLIKEISSSNDSANQVIDASGCVVMPGLVNTHTHAAMTL</sequence>
<gene>
    <name evidence="1" type="ORF">D5R95_03990</name>
</gene>